<sequence>MAISVMEHIAYWMLKRYRVRRSRRAGADADVHDTAFDKPCISYAFGRAVRALQFTTSP</sequence>
<keyword evidence="2" id="KW-1185">Reference proteome</keyword>
<evidence type="ECO:0000313" key="2">
    <source>
        <dbReference type="Proteomes" id="UP000271889"/>
    </source>
</evidence>
<dbReference type="EMBL" id="UYRV01018173">
    <property type="protein sequence ID" value="VDK64346.1"/>
    <property type="molecule type" value="Genomic_DNA"/>
</dbReference>
<reference evidence="1 2" key="1">
    <citation type="submission" date="2018-11" db="EMBL/GenBank/DDBJ databases">
        <authorList>
            <consortium name="Pathogen Informatics"/>
        </authorList>
    </citation>
    <scope>NUCLEOTIDE SEQUENCE [LARGE SCALE GENOMIC DNA]</scope>
</reference>
<accession>A0A3P6RRH0</accession>
<dbReference type="Proteomes" id="UP000271889">
    <property type="component" value="Unassembled WGS sequence"/>
</dbReference>
<dbReference type="AlphaFoldDB" id="A0A3P6RRH0"/>
<evidence type="ECO:0000313" key="1">
    <source>
        <dbReference type="EMBL" id="VDK64346.1"/>
    </source>
</evidence>
<proteinExistence type="predicted"/>
<protein>
    <submittedName>
        <fullName evidence="1">Uncharacterized protein</fullName>
    </submittedName>
</protein>
<name>A0A3P6RRH0_CYLGO</name>
<gene>
    <name evidence="1" type="ORF">CGOC_LOCUS5849</name>
</gene>
<organism evidence="1 2">
    <name type="scientific">Cylicostephanus goldi</name>
    <name type="common">Nematode worm</name>
    <dbReference type="NCBI Taxonomy" id="71465"/>
    <lineage>
        <taxon>Eukaryota</taxon>
        <taxon>Metazoa</taxon>
        <taxon>Ecdysozoa</taxon>
        <taxon>Nematoda</taxon>
        <taxon>Chromadorea</taxon>
        <taxon>Rhabditida</taxon>
        <taxon>Rhabditina</taxon>
        <taxon>Rhabditomorpha</taxon>
        <taxon>Strongyloidea</taxon>
        <taxon>Strongylidae</taxon>
        <taxon>Cylicostephanus</taxon>
    </lineage>
</organism>